<dbReference type="PANTHER" id="PTHR39206:SF1">
    <property type="entry name" value="SLL8004 PROTEIN"/>
    <property type="match status" value="1"/>
</dbReference>
<dbReference type="PANTHER" id="PTHR39206">
    <property type="entry name" value="SLL8004 PROTEIN"/>
    <property type="match status" value="1"/>
</dbReference>
<gene>
    <name evidence="1" type="ORF">BECKDK2373C_GA0170839_105816</name>
</gene>
<sequence>MASRIMLREMERCVGESKSFAFETTLSGVSYVKKIESWKRSGYGIVLYYFSLPSVEMAMDRVRHRVEQGGHGIPEPVIRRRFQRSRANLENLFKPIVDAWMIFDTSSSRPKLIGRSRNHDRQ</sequence>
<organism evidence="1">
    <name type="scientific">Candidatus Kentrum sp. DK</name>
    <dbReference type="NCBI Taxonomy" id="2126562"/>
    <lineage>
        <taxon>Bacteria</taxon>
        <taxon>Pseudomonadati</taxon>
        <taxon>Pseudomonadota</taxon>
        <taxon>Gammaproteobacteria</taxon>
        <taxon>Candidatus Kentrum</taxon>
    </lineage>
</organism>
<name>A0A450STJ6_9GAMM</name>
<dbReference type="Gene3D" id="3.40.50.300">
    <property type="entry name" value="P-loop containing nucleotide triphosphate hydrolases"/>
    <property type="match status" value="1"/>
</dbReference>
<proteinExistence type="predicted"/>
<accession>A0A450STJ6</accession>
<protein>
    <recommendedName>
        <fullName evidence="2">UDP-N-acetylglucosamine kinase</fullName>
    </recommendedName>
</protein>
<reference evidence="1" key="1">
    <citation type="submission" date="2019-02" db="EMBL/GenBank/DDBJ databases">
        <authorList>
            <person name="Gruber-Vodicka R. H."/>
            <person name="Seah K. B. B."/>
        </authorList>
    </citation>
    <scope>NUCLEOTIDE SEQUENCE</scope>
    <source>
        <strain evidence="1">BECK_DK161</strain>
    </source>
</reference>
<dbReference type="AlphaFoldDB" id="A0A450STJ6"/>
<evidence type="ECO:0008006" key="2">
    <source>
        <dbReference type="Google" id="ProtNLM"/>
    </source>
</evidence>
<evidence type="ECO:0000313" key="1">
    <source>
        <dbReference type="EMBL" id="VFJ57222.1"/>
    </source>
</evidence>
<dbReference type="InterPro" id="IPR027417">
    <property type="entry name" value="P-loop_NTPase"/>
</dbReference>
<dbReference type="EMBL" id="CAADEY010000058">
    <property type="protein sequence ID" value="VFJ57222.1"/>
    <property type="molecule type" value="Genomic_DNA"/>
</dbReference>